<evidence type="ECO:0000313" key="3">
    <source>
        <dbReference type="EMBL" id="KAG5174643.1"/>
    </source>
</evidence>
<feature type="compositionally biased region" description="Basic and acidic residues" evidence="1">
    <location>
        <begin position="482"/>
        <end position="500"/>
    </location>
</feature>
<keyword evidence="2" id="KW-1133">Transmembrane helix</keyword>
<reference evidence="3" key="1">
    <citation type="submission" date="2021-02" db="EMBL/GenBank/DDBJ databases">
        <title>Psilocybe cubensis genome.</title>
        <authorList>
            <person name="Mckernan K.J."/>
            <person name="Crawford S."/>
            <person name="Trippe A."/>
            <person name="Kane L.T."/>
            <person name="Mclaughlin S."/>
        </authorList>
    </citation>
    <scope>NUCLEOTIDE SEQUENCE [LARGE SCALE GENOMIC DNA]</scope>
    <source>
        <strain evidence="3">MGC-MH-2018</strain>
    </source>
</reference>
<feature type="compositionally biased region" description="Polar residues" evidence="1">
    <location>
        <begin position="446"/>
        <end position="458"/>
    </location>
</feature>
<feature type="compositionally biased region" description="Polar residues" evidence="1">
    <location>
        <begin position="388"/>
        <end position="401"/>
    </location>
</feature>
<feature type="compositionally biased region" description="Basic and acidic residues" evidence="1">
    <location>
        <begin position="433"/>
        <end position="445"/>
    </location>
</feature>
<protein>
    <submittedName>
        <fullName evidence="3">Uncharacterized protein</fullName>
    </submittedName>
</protein>
<evidence type="ECO:0000256" key="2">
    <source>
        <dbReference type="SAM" id="Phobius"/>
    </source>
</evidence>
<feature type="region of interest" description="Disordered" evidence="1">
    <location>
        <begin position="513"/>
        <end position="545"/>
    </location>
</feature>
<gene>
    <name evidence="3" type="ORF">JR316_001305</name>
</gene>
<feature type="region of interest" description="Disordered" evidence="1">
    <location>
        <begin position="277"/>
        <end position="313"/>
    </location>
</feature>
<keyword evidence="2" id="KW-0472">Membrane</keyword>
<dbReference type="CDD" id="cd12087">
    <property type="entry name" value="TM_EGFR-like"/>
    <property type="match status" value="1"/>
</dbReference>
<sequence>MSLPAIVDDAQTGAIIYSGNQWSYQNHNSNYNRTITTCQGRTSSPPSLAFTFDGTGVALYGGPISNSAAFTYSVDNGTALQAIINSNAIGKAGANFWSVQGLTSGQHTLQVTPTAGQFSLDYLTYIPGSSTSTLSSNLILDDADKSVQFSGNWTKSAPSMQNGVPYQGTVTGSSTVGDTMKVQFVGSSVTVYGLLQQVSGKLSATFSVDGGQTSTYAPFGQDGNDDDDDDNPWLFSQQLYQQNLSPGTHTLLVTVTQTSGSQALWIDSMVFGSSPSNVVVTQPNNSGNGGNGDGGGNGGGTSSGDNGGGIGVNRNLSKSNSSGGMIAGIVVGLVALCVALLALYRRSRKRPFLPFYKEHGQDSLPMQEPPDEIRDWENNFTPIPPSQALASIGSQTHQYQFTPPPPEKEPMPVAGPSSLPAYPPAARQSKGWYELDKSPKEKEVSAEQQDGSDGNATLYSDDPRRSIKLSSPMSITSDVEGPESRQSHIHGSERISRSVERGSTLVNLTFQSTSGTRSCIPQETHPMLSHRNDEPPPYNPYNDFQ</sequence>
<comment type="caution">
    <text evidence="3">The sequence shown here is derived from an EMBL/GenBank/DDBJ whole genome shotgun (WGS) entry which is preliminary data.</text>
</comment>
<accession>A0A8H7YBJ3</accession>
<feature type="compositionally biased region" description="Gly residues" evidence="1">
    <location>
        <begin position="287"/>
        <end position="311"/>
    </location>
</feature>
<evidence type="ECO:0000256" key="1">
    <source>
        <dbReference type="SAM" id="MobiDB-lite"/>
    </source>
</evidence>
<proteinExistence type="predicted"/>
<feature type="transmembrane region" description="Helical" evidence="2">
    <location>
        <begin position="323"/>
        <end position="344"/>
    </location>
</feature>
<keyword evidence="2" id="KW-0812">Transmembrane</keyword>
<name>A0A8H7YBJ3_PSICU</name>
<dbReference type="AlphaFoldDB" id="A0A8H7YBJ3"/>
<dbReference type="OrthoDB" id="2927144at2759"/>
<feature type="region of interest" description="Disordered" evidence="1">
    <location>
        <begin position="358"/>
        <end position="501"/>
    </location>
</feature>
<dbReference type="Gene3D" id="2.60.120.260">
    <property type="entry name" value="Galactose-binding domain-like"/>
    <property type="match status" value="2"/>
</dbReference>
<dbReference type="EMBL" id="JAFIQS010000001">
    <property type="protein sequence ID" value="KAG5174643.1"/>
    <property type="molecule type" value="Genomic_DNA"/>
</dbReference>
<feature type="compositionally biased region" description="Polar residues" evidence="1">
    <location>
        <begin position="468"/>
        <end position="477"/>
    </location>
</feature>
<organism evidence="3">
    <name type="scientific">Psilocybe cubensis</name>
    <name type="common">Psychedelic mushroom</name>
    <name type="synonym">Stropharia cubensis</name>
    <dbReference type="NCBI Taxonomy" id="181762"/>
    <lineage>
        <taxon>Eukaryota</taxon>
        <taxon>Fungi</taxon>
        <taxon>Dikarya</taxon>
        <taxon>Basidiomycota</taxon>
        <taxon>Agaricomycotina</taxon>
        <taxon>Agaricomycetes</taxon>
        <taxon>Agaricomycetidae</taxon>
        <taxon>Agaricales</taxon>
        <taxon>Agaricineae</taxon>
        <taxon>Strophariaceae</taxon>
        <taxon>Psilocybe</taxon>
    </lineage>
</organism>